<keyword evidence="1" id="KW-0175">Coiled coil</keyword>
<sequence>MDTEKTAIIPPVQRKRRGLIISIGLNGALVVLVCGLALYAFMLNVDLGDLKRRMSKEVETRQQAERYVVETRNQLTESLREIEQLKAQLAYKETDYQAAVKAKPALPVVINFRSSMLGQGLVAVIENTSDRYLTVVLSVRNPTLSTTKRFKLDLEPQSRSDFGHLEGWQFASGDELSLFSDEFGALKLSVP</sequence>
<evidence type="ECO:0000313" key="4">
    <source>
        <dbReference type="Proteomes" id="UP000483432"/>
    </source>
</evidence>
<organism evidence="3 4">
    <name type="scientific">Sulfuriferula multivorans</name>
    <dbReference type="NCBI Taxonomy" id="1559896"/>
    <lineage>
        <taxon>Bacteria</taxon>
        <taxon>Pseudomonadati</taxon>
        <taxon>Pseudomonadota</taxon>
        <taxon>Betaproteobacteria</taxon>
        <taxon>Nitrosomonadales</taxon>
        <taxon>Sulfuricellaceae</taxon>
        <taxon>Sulfuriferula</taxon>
    </lineage>
</organism>
<feature type="coiled-coil region" evidence="1">
    <location>
        <begin position="68"/>
        <end position="95"/>
    </location>
</feature>
<keyword evidence="2" id="KW-0472">Membrane</keyword>
<keyword evidence="2" id="KW-1133">Transmembrane helix</keyword>
<evidence type="ECO:0000256" key="2">
    <source>
        <dbReference type="SAM" id="Phobius"/>
    </source>
</evidence>
<accession>A0A7C9TA47</accession>
<dbReference type="EMBL" id="JAAFGW010000185">
    <property type="protein sequence ID" value="NDP48961.1"/>
    <property type="molecule type" value="Genomic_DNA"/>
</dbReference>
<feature type="transmembrane region" description="Helical" evidence="2">
    <location>
        <begin position="20"/>
        <end position="45"/>
    </location>
</feature>
<name>A0A7C9TA47_9PROT</name>
<proteinExistence type="predicted"/>
<dbReference type="AlphaFoldDB" id="A0A7C9TA47"/>
<comment type="caution">
    <text evidence="3">The sequence shown here is derived from an EMBL/GenBank/DDBJ whole genome shotgun (WGS) entry which is preliminary data.</text>
</comment>
<gene>
    <name evidence="3" type="ORF">GZ085_11370</name>
</gene>
<evidence type="ECO:0000256" key="1">
    <source>
        <dbReference type="SAM" id="Coils"/>
    </source>
</evidence>
<keyword evidence="2" id="KW-0812">Transmembrane</keyword>
<reference evidence="3 4" key="1">
    <citation type="submission" date="2019-09" db="EMBL/GenBank/DDBJ databases">
        <title>H2 Metabolism Revealed by Metagenomic Analysis in Subglacial Sediment of East Antarctica.</title>
        <authorList>
            <person name="Yang Z."/>
            <person name="Zhang Y."/>
            <person name="Lv Y."/>
            <person name="Yan W."/>
            <person name="Xiao X."/>
            <person name="Sun B."/>
            <person name="Ma H."/>
        </authorList>
    </citation>
    <scope>NUCLEOTIDE SEQUENCE [LARGE SCALE GENOMIC DNA]</scope>
    <source>
        <strain evidence="3">Bin2_2</strain>
    </source>
</reference>
<protein>
    <submittedName>
        <fullName evidence="3">Uncharacterized protein</fullName>
    </submittedName>
</protein>
<evidence type="ECO:0000313" key="3">
    <source>
        <dbReference type="EMBL" id="NDP48961.1"/>
    </source>
</evidence>
<dbReference type="Proteomes" id="UP000483432">
    <property type="component" value="Unassembled WGS sequence"/>
</dbReference>